<proteinExistence type="predicted"/>
<comment type="caution">
    <text evidence="3">The sequence shown here is derived from an EMBL/GenBank/DDBJ whole genome shotgun (WGS) entry which is preliminary data.</text>
</comment>
<evidence type="ECO:0000259" key="2">
    <source>
        <dbReference type="Pfam" id="PF09084"/>
    </source>
</evidence>
<feature type="chain" id="PRO_5047175352" evidence="1">
    <location>
        <begin position="31"/>
        <end position="345"/>
    </location>
</feature>
<keyword evidence="1" id="KW-0732">Signal</keyword>
<dbReference type="PANTHER" id="PTHR31528:SF15">
    <property type="entry name" value="RIBOFLAVIN-BINDING PROTEIN RIBY"/>
    <property type="match status" value="1"/>
</dbReference>
<dbReference type="SUPFAM" id="SSF53850">
    <property type="entry name" value="Periplasmic binding protein-like II"/>
    <property type="match status" value="1"/>
</dbReference>
<dbReference type="InterPro" id="IPR015168">
    <property type="entry name" value="SsuA/THI5"/>
</dbReference>
<reference evidence="3 4" key="1">
    <citation type="submission" date="2022-06" db="EMBL/GenBank/DDBJ databases">
        <title>Draft genome sequence of type strain Streptomyces rubrisoli DSM 42083.</title>
        <authorList>
            <person name="Duangmal K."/>
            <person name="Klaysubun C."/>
        </authorList>
    </citation>
    <scope>NUCLEOTIDE SEQUENCE [LARGE SCALE GENOMIC DNA]</scope>
    <source>
        <strain evidence="3 4">DSM 42083</strain>
    </source>
</reference>
<protein>
    <submittedName>
        <fullName evidence="3">ABC transporter substrate-binding protein</fullName>
    </submittedName>
</protein>
<dbReference type="PANTHER" id="PTHR31528">
    <property type="entry name" value="4-AMINO-5-HYDROXYMETHYL-2-METHYLPYRIMIDINE PHOSPHATE SYNTHASE THI11-RELATED"/>
    <property type="match status" value="1"/>
</dbReference>
<dbReference type="Gene3D" id="3.40.190.10">
    <property type="entry name" value="Periplasmic binding protein-like II"/>
    <property type="match status" value="2"/>
</dbReference>
<feature type="signal peptide" evidence="1">
    <location>
        <begin position="1"/>
        <end position="30"/>
    </location>
</feature>
<sequence length="345" mass="36680">MLRNGSRRLRAITGLAVAALLAGSALTGCAKDPTAGGSGGKNSQQLTVGLTYIPNIQFAPFYVAEEKGYYQQAGLKVDLRHHSASEDLFGALNSGREDVVYAGGDEMMQAQAQSKPIVDVATLYQKYPVALLVPTDSAIHSANDLRGHVLGTPGPYGETYFGLLALLRSANLSTKDVKVKYIGFTQQAALAGKKVDGVMGFVNNDAVQFDQAHIPVRAVTATDGGQQPPLVGSGLGATRTTLQNRGAQIKKFLAATMRGVQETIDNPQEAVQLSEKYVPDLQDPEQQAAALSVLKATIPLVRTGSGKLGYNDPATWARMAEFMKQQGLLSHPVSTDQAFSDSYLP</sequence>
<keyword evidence="4" id="KW-1185">Reference proteome</keyword>
<name>A0ABT1PBM0_9ACTN</name>
<accession>A0ABT1PBM0</accession>
<evidence type="ECO:0000256" key="1">
    <source>
        <dbReference type="SAM" id="SignalP"/>
    </source>
</evidence>
<evidence type="ECO:0000313" key="3">
    <source>
        <dbReference type="EMBL" id="MCQ4041838.1"/>
    </source>
</evidence>
<dbReference type="EMBL" id="JANFNH010000004">
    <property type="protein sequence ID" value="MCQ4041838.1"/>
    <property type="molecule type" value="Genomic_DNA"/>
</dbReference>
<dbReference type="PROSITE" id="PS51257">
    <property type="entry name" value="PROKAR_LIPOPROTEIN"/>
    <property type="match status" value="1"/>
</dbReference>
<evidence type="ECO:0000313" key="4">
    <source>
        <dbReference type="Proteomes" id="UP001206206"/>
    </source>
</evidence>
<dbReference type="Pfam" id="PF09084">
    <property type="entry name" value="NMT1"/>
    <property type="match status" value="1"/>
</dbReference>
<dbReference type="InterPro" id="IPR027939">
    <property type="entry name" value="NMT1/THI5"/>
</dbReference>
<organism evidence="3 4">
    <name type="scientific">Streptantibioticus rubrisoli</name>
    <dbReference type="NCBI Taxonomy" id="1387313"/>
    <lineage>
        <taxon>Bacteria</taxon>
        <taxon>Bacillati</taxon>
        <taxon>Actinomycetota</taxon>
        <taxon>Actinomycetes</taxon>
        <taxon>Kitasatosporales</taxon>
        <taxon>Streptomycetaceae</taxon>
        <taxon>Streptantibioticus</taxon>
    </lineage>
</organism>
<dbReference type="RefSeq" id="WP_255925831.1">
    <property type="nucleotide sequence ID" value="NZ_JANFNH010000004.1"/>
</dbReference>
<feature type="domain" description="SsuA/THI5-like" evidence="2">
    <location>
        <begin position="55"/>
        <end position="270"/>
    </location>
</feature>
<dbReference type="Proteomes" id="UP001206206">
    <property type="component" value="Unassembled WGS sequence"/>
</dbReference>
<gene>
    <name evidence="3" type="ORF">NON19_07295</name>
</gene>